<name>A0AA40EIH3_9PEZI</name>
<feature type="chain" id="PRO_5041217307" evidence="1">
    <location>
        <begin position="17"/>
        <end position="164"/>
    </location>
</feature>
<reference evidence="2" key="1">
    <citation type="submission" date="2023-06" db="EMBL/GenBank/DDBJ databases">
        <title>Genome-scale phylogeny and comparative genomics of the fungal order Sordariales.</title>
        <authorList>
            <consortium name="Lawrence Berkeley National Laboratory"/>
            <person name="Hensen N."/>
            <person name="Bonometti L."/>
            <person name="Westerberg I."/>
            <person name="Brannstrom I.O."/>
            <person name="Guillou S."/>
            <person name="Cros-Aarteil S."/>
            <person name="Calhoun S."/>
            <person name="Haridas S."/>
            <person name="Kuo A."/>
            <person name="Mondo S."/>
            <person name="Pangilinan J."/>
            <person name="Riley R."/>
            <person name="LaButti K."/>
            <person name="Andreopoulos B."/>
            <person name="Lipzen A."/>
            <person name="Chen C."/>
            <person name="Yanf M."/>
            <person name="Daum C."/>
            <person name="Ng V."/>
            <person name="Clum A."/>
            <person name="Steindorff A."/>
            <person name="Ohm R."/>
            <person name="Martin F."/>
            <person name="Silar P."/>
            <person name="Natvig D."/>
            <person name="Lalanne C."/>
            <person name="Gautier V."/>
            <person name="Ament-velasquez S.L."/>
            <person name="Kruys A."/>
            <person name="Hutchinson M.I."/>
            <person name="Powell A.J."/>
            <person name="Barry K."/>
            <person name="Miller A.N."/>
            <person name="Grigoriev I.V."/>
            <person name="Debuchy R."/>
            <person name="Gladieux P."/>
            <person name="Thoren M.H."/>
            <person name="Johannesson H."/>
        </authorList>
    </citation>
    <scope>NUCLEOTIDE SEQUENCE</scope>
    <source>
        <strain evidence="2">SMH3187-1</strain>
    </source>
</reference>
<evidence type="ECO:0000313" key="3">
    <source>
        <dbReference type="Proteomes" id="UP001172155"/>
    </source>
</evidence>
<accession>A0AA40EIH3</accession>
<organism evidence="2 3">
    <name type="scientific">Schizothecium vesticola</name>
    <dbReference type="NCBI Taxonomy" id="314040"/>
    <lineage>
        <taxon>Eukaryota</taxon>
        <taxon>Fungi</taxon>
        <taxon>Dikarya</taxon>
        <taxon>Ascomycota</taxon>
        <taxon>Pezizomycotina</taxon>
        <taxon>Sordariomycetes</taxon>
        <taxon>Sordariomycetidae</taxon>
        <taxon>Sordariales</taxon>
        <taxon>Schizotheciaceae</taxon>
        <taxon>Schizothecium</taxon>
    </lineage>
</organism>
<comment type="caution">
    <text evidence="2">The sequence shown here is derived from an EMBL/GenBank/DDBJ whole genome shotgun (WGS) entry which is preliminary data.</text>
</comment>
<proteinExistence type="predicted"/>
<keyword evidence="3" id="KW-1185">Reference proteome</keyword>
<keyword evidence="1" id="KW-0732">Signal</keyword>
<evidence type="ECO:0000313" key="2">
    <source>
        <dbReference type="EMBL" id="KAK0738138.1"/>
    </source>
</evidence>
<dbReference type="Proteomes" id="UP001172155">
    <property type="component" value="Unassembled WGS sequence"/>
</dbReference>
<gene>
    <name evidence="2" type="ORF">B0T18DRAFT_394482</name>
</gene>
<dbReference type="EMBL" id="JAUKUD010000007">
    <property type="protein sequence ID" value="KAK0738138.1"/>
    <property type="molecule type" value="Genomic_DNA"/>
</dbReference>
<evidence type="ECO:0000256" key="1">
    <source>
        <dbReference type="SAM" id="SignalP"/>
    </source>
</evidence>
<sequence>MRFIIALTILLPLALAAPGSLDQRQTPCAFPEYKTELVSDSDPHQNFYHIQLSENNDCGEATECSVGHEVSKSYTVGWFGGVSGFNFFSGGFEVQESYTTGKTYTCTGKTGEIVWIEYPGCPTGQPIEKKWAVIKAPNKDNAGGNYDCRIGPENCRTQSDNYWA</sequence>
<feature type="signal peptide" evidence="1">
    <location>
        <begin position="1"/>
        <end position="16"/>
    </location>
</feature>
<protein>
    <submittedName>
        <fullName evidence="2">Uncharacterized protein</fullName>
    </submittedName>
</protein>
<dbReference type="AlphaFoldDB" id="A0AA40EIH3"/>